<dbReference type="SMART" id="SM00448">
    <property type="entry name" value="REC"/>
    <property type="match status" value="1"/>
</dbReference>
<accession>A0A0K1PM05</accession>
<keyword evidence="1" id="KW-0597">Phosphoprotein</keyword>
<dbReference type="InterPro" id="IPR052893">
    <property type="entry name" value="TCS_response_regulator"/>
</dbReference>
<keyword evidence="4" id="KW-1185">Reference proteome</keyword>
<feature type="modified residue" description="4-aspartylphosphate" evidence="1">
    <location>
        <position position="62"/>
    </location>
</feature>
<dbReference type="PATRIC" id="fig|1391654.3.peg.1109"/>
<dbReference type="EMBL" id="CP012333">
    <property type="protein sequence ID" value="AKU94426.1"/>
    <property type="molecule type" value="Genomic_DNA"/>
</dbReference>
<evidence type="ECO:0000313" key="3">
    <source>
        <dbReference type="EMBL" id="AKU94426.1"/>
    </source>
</evidence>
<dbReference type="PANTHER" id="PTHR44520:SF2">
    <property type="entry name" value="RESPONSE REGULATOR RCP1"/>
    <property type="match status" value="1"/>
</dbReference>
<dbReference type="PROSITE" id="PS50110">
    <property type="entry name" value="RESPONSE_REGULATORY"/>
    <property type="match status" value="1"/>
</dbReference>
<name>A0A0K1PM05_9BACT</name>
<dbReference type="STRING" id="1391654.AKJ09_01090"/>
<dbReference type="KEGG" id="llu:AKJ09_01090"/>
<sequence length="141" mass="15609">MIGDLLLVEDNPGDVVLIKKAIERVNFARTLHVAGDGEAALRFFRREAEYAGARRPDLVLMDLNLPRKDGRQVLAEVKSDPVLRSIPVVVLTSSDAPADVRRAYDLHANSVVTKPLNLRALQSLLSDLLGYWCDVVKLPPQ</sequence>
<dbReference type="InterPro" id="IPR001789">
    <property type="entry name" value="Sig_transdc_resp-reg_receiver"/>
</dbReference>
<feature type="domain" description="Response regulatory" evidence="2">
    <location>
        <begin position="4"/>
        <end position="129"/>
    </location>
</feature>
<dbReference type="CDD" id="cd17557">
    <property type="entry name" value="REC_Rcp-like"/>
    <property type="match status" value="1"/>
</dbReference>
<gene>
    <name evidence="3" type="ORF">AKJ09_01090</name>
</gene>
<dbReference type="RefSeq" id="WP_146646026.1">
    <property type="nucleotide sequence ID" value="NZ_CP012333.1"/>
</dbReference>
<dbReference type="AlphaFoldDB" id="A0A0K1PM05"/>
<dbReference type="OrthoDB" id="9793549at2"/>
<protein>
    <submittedName>
        <fullName evidence="3">Two-component system response regulator</fullName>
    </submittedName>
</protein>
<dbReference type="Gene3D" id="3.40.50.2300">
    <property type="match status" value="1"/>
</dbReference>
<dbReference type="Pfam" id="PF00072">
    <property type="entry name" value="Response_reg"/>
    <property type="match status" value="1"/>
</dbReference>
<evidence type="ECO:0000313" key="4">
    <source>
        <dbReference type="Proteomes" id="UP000064967"/>
    </source>
</evidence>
<proteinExistence type="predicted"/>
<dbReference type="Proteomes" id="UP000064967">
    <property type="component" value="Chromosome"/>
</dbReference>
<dbReference type="PANTHER" id="PTHR44520">
    <property type="entry name" value="RESPONSE REGULATOR RCP1-RELATED"/>
    <property type="match status" value="1"/>
</dbReference>
<reference evidence="3 4" key="1">
    <citation type="submission" date="2015-08" db="EMBL/GenBank/DDBJ databases">
        <authorList>
            <person name="Babu N.S."/>
            <person name="Beckwith C.J."/>
            <person name="Beseler K.G."/>
            <person name="Brison A."/>
            <person name="Carone J.V."/>
            <person name="Caskin T.P."/>
            <person name="Diamond M."/>
            <person name="Durham M.E."/>
            <person name="Foxe J.M."/>
            <person name="Go M."/>
            <person name="Henderson B.A."/>
            <person name="Jones I.B."/>
            <person name="McGettigan J.A."/>
            <person name="Micheletti S.J."/>
            <person name="Nasrallah M.E."/>
            <person name="Ortiz D."/>
            <person name="Piller C.R."/>
            <person name="Privatt S.R."/>
            <person name="Schneider S.L."/>
            <person name="Sharp S."/>
            <person name="Smith T.C."/>
            <person name="Stanton J.D."/>
            <person name="Ullery H.E."/>
            <person name="Wilson R.J."/>
            <person name="Serrano M.G."/>
            <person name="Buck G."/>
            <person name="Lee V."/>
            <person name="Wang Y."/>
            <person name="Carvalho R."/>
            <person name="Voegtly L."/>
            <person name="Shi R."/>
            <person name="Duckworth R."/>
            <person name="Johnson A."/>
            <person name="Loviza R."/>
            <person name="Walstead R."/>
            <person name="Shah Z."/>
            <person name="Kiflezghi M."/>
            <person name="Wade K."/>
            <person name="Ball S.L."/>
            <person name="Bradley K.W."/>
            <person name="Asai D.J."/>
            <person name="Bowman C.A."/>
            <person name="Russell D.A."/>
            <person name="Pope W.H."/>
            <person name="Jacobs-Sera D."/>
            <person name="Hendrix R.W."/>
            <person name="Hatfull G.F."/>
        </authorList>
    </citation>
    <scope>NUCLEOTIDE SEQUENCE [LARGE SCALE GENOMIC DNA]</scope>
    <source>
        <strain evidence="3 4">DSM 27648</strain>
    </source>
</reference>
<dbReference type="GO" id="GO:0000160">
    <property type="term" value="P:phosphorelay signal transduction system"/>
    <property type="evidence" value="ECO:0007669"/>
    <property type="project" value="InterPro"/>
</dbReference>
<dbReference type="SUPFAM" id="SSF52172">
    <property type="entry name" value="CheY-like"/>
    <property type="match status" value="1"/>
</dbReference>
<evidence type="ECO:0000256" key="1">
    <source>
        <dbReference type="PROSITE-ProRule" id="PRU00169"/>
    </source>
</evidence>
<evidence type="ECO:0000259" key="2">
    <source>
        <dbReference type="PROSITE" id="PS50110"/>
    </source>
</evidence>
<dbReference type="InterPro" id="IPR011006">
    <property type="entry name" value="CheY-like_superfamily"/>
</dbReference>
<organism evidence="3 4">
    <name type="scientific">Labilithrix luteola</name>
    <dbReference type="NCBI Taxonomy" id="1391654"/>
    <lineage>
        <taxon>Bacteria</taxon>
        <taxon>Pseudomonadati</taxon>
        <taxon>Myxococcota</taxon>
        <taxon>Polyangia</taxon>
        <taxon>Polyangiales</taxon>
        <taxon>Labilitrichaceae</taxon>
        <taxon>Labilithrix</taxon>
    </lineage>
</organism>